<dbReference type="Pfam" id="PF07929">
    <property type="entry name" value="PRiA4_ORF3"/>
    <property type="match status" value="1"/>
</dbReference>
<feature type="compositionally biased region" description="Basic and acidic residues" evidence="5">
    <location>
        <begin position="533"/>
        <end position="551"/>
    </location>
</feature>
<feature type="compositionally biased region" description="Basic residues" evidence="5">
    <location>
        <begin position="182"/>
        <end position="193"/>
    </location>
</feature>
<feature type="region of interest" description="Disordered" evidence="5">
    <location>
        <begin position="174"/>
        <end position="196"/>
    </location>
</feature>
<proteinExistence type="predicted"/>
<feature type="domain" description="Plasmid pRiA4b Orf3-like" evidence="7">
    <location>
        <begin position="215"/>
        <end position="417"/>
    </location>
</feature>
<keyword evidence="9" id="KW-1185">Reference proteome</keyword>
<evidence type="ECO:0000313" key="9">
    <source>
        <dbReference type="Proteomes" id="UP001215280"/>
    </source>
</evidence>
<evidence type="ECO:0000313" key="8">
    <source>
        <dbReference type="EMBL" id="KAJ7722455.1"/>
    </source>
</evidence>
<evidence type="ECO:0000256" key="5">
    <source>
        <dbReference type="SAM" id="MobiDB-lite"/>
    </source>
</evidence>
<sequence length="571" mass="63490">MHLRLHPRVILILASAVFFSGDNSTQPASLFDAYDVIHHLIGPAAATLFAVSLLAAGQSSSIIATVAGQAVSEGFLNWRVSPVVRRLLTRLIAVVPAMIVAIALGRPGINRLLVVSQVVLSIVLPFITGPLIYLTSSKRIMRVRKPDASVSMAAERDESIDFGSGIFVTVLGAANPSPTRRTTTRHRPQKKARLSLPPAGNPYKTLPLPTSSFIQLRFQLARFKGVYRVAQIPLNYTFANLYKLVLFMFGWSGQHAHRATVYSHVETYSGNYKAGHMKRYGKRAPLPVAAADDAAMLHYYELTRRTDIAEYEVVMMGRGTALQGFNYFGDFADDAEQRVEDLDLCLSQVWNQKLRKNASKGACGNKEMGVIYEYDLGASWEIHITMDREDDFFSVQPPSSLPIMILGKNKGAPPIEDAQDEIFGELEGRQKAISDMFFANKVFERYLKGEVSSRAGRTELEVREVARGAVHVQSATEDDDMENSSSCDTSDSSDSDSRSERLPPRIAAVRRPPRRRELRRRRIRRIRRRQRARRGDRGRSIPLDGKPKQDGCDDDDGFRGSGVIPLANPAT</sequence>
<dbReference type="GO" id="GO:0005886">
    <property type="term" value="C:plasma membrane"/>
    <property type="evidence" value="ECO:0007669"/>
    <property type="project" value="TreeGrafter"/>
</dbReference>
<dbReference type="PANTHER" id="PTHR11706:SF101">
    <property type="entry name" value="MANGANESE TRANSPORTER SMF1"/>
    <property type="match status" value="1"/>
</dbReference>
<keyword evidence="3 6" id="KW-1133">Transmembrane helix</keyword>
<feature type="transmembrane region" description="Helical" evidence="6">
    <location>
        <begin position="87"/>
        <end position="106"/>
    </location>
</feature>
<dbReference type="Gene3D" id="3.10.290.30">
    <property type="entry name" value="MM3350-like"/>
    <property type="match status" value="1"/>
</dbReference>
<accession>A0AAD7HJZ7</accession>
<gene>
    <name evidence="8" type="ORF">DFH07DRAFT_1067425</name>
</gene>
<comment type="subcellular location">
    <subcellularLocation>
        <location evidence="1">Membrane</location>
        <topology evidence="1">Multi-pass membrane protein</topology>
    </subcellularLocation>
</comment>
<dbReference type="EMBL" id="JARJLG010000258">
    <property type="protein sequence ID" value="KAJ7722455.1"/>
    <property type="molecule type" value="Genomic_DNA"/>
</dbReference>
<feature type="compositionally biased region" description="Basic residues" evidence="5">
    <location>
        <begin position="511"/>
        <end position="532"/>
    </location>
</feature>
<dbReference type="GO" id="GO:0034755">
    <property type="term" value="P:iron ion transmembrane transport"/>
    <property type="evidence" value="ECO:0007669"/>
    <property type="project" value="TreeGrafter"/>
</dbReference>
<dbReference type="Proteomes" id="UP001215280">
    <property type="component" value="Unassembled WGS sequence"/>
</dbReference>
<dbReference type="InterPro" id="IPR024047">
    <property type="entry name" value="MM3350-like_sf"/>
</dbReference>
<evidence type="ECO:0000256" key="2">
    <source>
        <dbReference type="ARBA" id="ARBA00022692"/>
    </source>
</evidence>
<dbReference type="GO" id="GO:0015086">
    <property type="term" value="F:cadmium ion transmembrane transporter activity"/>
    <property type="evidence" value="ECO:0007669"/>
    <property type="project" value="TreeGrafter"/>
</dbReference>
<dbReference type="PRINTS" id="PR00447">
    <property type="entry name" value="NATRESASSCMP"/>
</dbReference>
<dbReference type="GO" id="GO:0005384">
    <property type="term" value="F:manganese ion transmembrane transporter activity"/>
    <property type="evidence" value="ECO:0007669"/>
    <property type="project" value="TreeGrafter"/>
</dbReference>
<organism evidence="8 9">
    <name type="scientific">Mycena maculata</name>
    <dbReference type="NCBI Taxonomy" id="230809"/>
    <lineage>
        <taxon>Eukaryota</taxon>
        <taxon>Fungi</taxon>
        <taxon>Dikarya</taxon>
        <taxon>Basidiomycota</taxon>
        <taxon>Agaricomycotina</taxon>
        <taxon>Agaricomycetes</taxon>
        <taxon>Agaricomycetidae</taxon>
        <taxon>Agaricales</taxon>
        <taxon>Marasmiineae</taxon>
        <taxon>Mycenaceae</taxon>
        <taxon>Mycena</taxon>
    </lineage>
</organism>
<feature type="transmembrane region" description="Helical" evidence="6">
    <location>
        <begin position="112"/>
        <end position="135"/>
    </location>
</feature>
<keyword evidence="2 6" id="KW-0812">Transmembrane</keyword>
<evidence type="ECO:0000256" key="4">
    <source>
        <dbReference type="ARBA" id="ARBA00023136"/>
    </source>
</evidence>
<dbReference type="InterPro" id="IPR001046">
    <property type="entry name" value="NRAMP_fam"/>
</dbReference>
<comment type="caution">
    <text evidence="8">The sequence shown here is derived from an EMBL/GenBank/DDBJ whole genome shotgun (WGS) entry which is preliminary data.</text>
</comment>
<protein>
    <submittedName>
        <fullName evidence="8">Natural resistance-associated macrophage protein-domain-containing protein</fullName>
    </submittedName>
</protein>
<dbReference type="InterPro" id="IPR012912">
    <property type="entry name" value="Plasmid_pRiA4b_Orf3-like"/>
</dbReference>
<evidence type="ECO:0000256" key="1">
    <source>
        <dbReference type="ARBA" id="ARBA00004141"/>
    </source>
</evidence>
<dbReference type="AlphaFoldDB" id="A0AAD7HJZ7"/>
<name>A0AAD7HJZ7_9AGAR</name>
<evidence type="ECO:0000259" key="7">
    <source>
        <dbReference type="Pfam" id="PF07929"/>
    </source>
</evidence>
<reference evidence="8" key="1">
    <citation type="submission" date="2023-03" db="EMBL/GenBank/DDBJ databases">
        <title>Massive genome expansion in bonnet fungi (Mycena s.s.) driven by repeated elements and novel gene families across ecological guilds.</title>
        <authorList>
            <consortium name="Lawrence Berkeley National Laboratory"/>
            <person name="Harder C.B."/>
            <person name="Miyauchi S."/>
            <person name="Viragh M."/>
            <person name="Kuo A."/>
            <person name="Thoen E."/>
            <person name="Andreopoulos B."/>
            <person name="Lu D."/>
            <person name="Skrede I."/>
            <person name="Drula E."/>
            <person name="Henrissat B."/>
            <person name="Morin E."/>
            <person name="Kohler A."/>
            <person name="Barry K."/>
            <person name="LaButti K."/>
            <person name="Morin E."/>
            <person name="Salamov A."/>
            <person name="Lipzen A."/>
            <person name="Mereny Z."/>
            <person name="Hegedus B."/>
            <person name="Baldrian P."/>
            <person name="Stursova M."/>
            <person name="Weitz H."/>
            <person name="Taylor A."/>
            <person name="Grigoriev I.V."/>
            <person name="Nagy L.G."/>
            <person name="Martin F."/>
            <person name="Kauserud H."/>
        </authorList>
    </citation>
    <scope>NUCLEOTIDE SEQUENCE</scope>
    <source>
        <strain evidence="8">CBHHK188m</strain>
    </source>
</reference>
<dbReference type="GO" id="GO:0030026">
    <property type="term" value="P:intracellular manganese ion homeostasis"/>
    <property type="evidence" value="ECO:0007669"/>
    <property type="project" value="TreeGrafter"/>
</dbReference>
<keyword evidence="4 6" id="KW-0472">Membrane</keyword>
<dbReference type="PANTHER" id="PTHR11706">
    <property type="entry name" value="SOLUTE CARRIER PROTEIN FAMILY 11 MEMBER"/>
    <property type="match status" value="1"/>
</dbReference>
<dbReference type="Pfam" id="PF01566">
    <property type="entry name" value="Nramp"/>
    <property type="match status" value="1"/>
</dbReference>
<dbReference type="NCBIfam" id="NF037982">
    <property type="entry name" value="Nramp_1"/>
    <property type="match status" value="1"/>
</dbReference>
<feature type="region of interest" description="Disordered" evidence="5">
    <location>
        <begin position="471"/>
        <end position="571"/>
    </location>
</feature>
<evidence type="ECO:0000256" key="6">
    <source>
        <dbReference type="SAM" id="Phobius"/>
    </source>
</evidence>
<evidence type="ECO:0000256" key="3">
    <source>
        <dbReference type="ARBA" id="ARBA00022989"/>
    </source>
</evidence>